<dbReference type="InterPro" id="IPR055335">
    <property type="entry name" value="Ucp6/RUP1"/>
</dbReference>
<evidence type="ECO:0000256" key="2">
    <source>
        <dbReference type="SAM" id="MobiDB-lite"/>
    </source>
</evidence>
<proteinExistence type="predicted"/>
<evidence type="ECO:0000313" key="4">
    <source>
        <dbReference type="Proteomes" id="UP001498421"/>
    </source>
</evidence>
<feature type="compositionally biased region" description="Basic and acidic residues" evidence="2">
    <location>
        <begin position="874"/>
        <end position="886"/>
    </location>
</feature>
<feature type="region of interest" description="Disordered" evidence="2">
    <location>
        <begin position="84"/>
        <end position="175"/>
    </location>
</feature>
<feature type="compositionally biased region" description="Polar residues" evidence="2">
    <location>
        <begin position="764"/>
        <end position="773"/>
    </location>
</feature>
<dbReference type="EMBL" id="JAZAVK010000005">
    <property type="protein sequence ID" value="KAK7432528.1"/>
    <property type="molecule type" value="Genomic_DNA"/>
</dbReference>
<dbReference type="Proteomes" id="UP001498421">
    <property type="component" value="Unassembled WGS sequence"/>
</dbReference>
<dbReference type="PANTHER" id="PTHR39597">
    <property type="entry name" value="UBA DOMAIN-CONTAINING PROTEIN RUP1"/>
    <property type="match status" value="1"/>
</dbReference>
<keyword evidence="1" id="KW-0175">Coiled coil</keyword>
<feature type="compositionally biased region" description="Polar residues" evidence="2">
    <location>
        <begin position="859"/>
        <end position="869"/>
    </location>
</feature>
<feature type="compositionally biased region" description="Pro residues" evidence="2">
    <location>
        <begin position="99"/>
        <end position="111"/>
    </location>
</feature>
<feature type="region of interest" description="Disordered" evidence="2">
    <location>
        <begin position="815"/>
        <end position="897"/>
    </location>
</feature>
<organism evidence="3 4">
    <name type="scientific">Neonectria magnoliae</name>
    <dbReference type="NCBI Taxonomy" id="2732573"/>
    <lineage>
        <taxon>Eukaryota</taxon>
        <taxon>Fungi</taxon>
        <taxon>Dikarya</taxon>
        <taxon>Ascomycota</taxon>
        <taxon>Pezizomycotina</taxon>
        <taxon>Sordariomycetes</taxon>
        <taxon>Hypocreomycetidae</taxon>
        <taxon>Hypocreales</taxon>
        <taxon>Nectriaceae</taxon>
        <taxon>Neonectria</taxon>
    </lineage>
</organism>
<feature type="compositionally biased region" description="Polar residues" evidence="2">
    <location>
        <begin position="127"/>
        <end position="156"/>
    </location>
</feature>
<sequence length="916" mass="102868">MASMEPSEEEISQVIDFASLSPSDDRSLVTQALKSNNRNVETVVMQYFDNPESFRQKYQSAWDDSMFAADRDGTDNNAGISFHIESPDPSSIIQGVTPQPDPYAPGAPSRPPSRTNTRSPLGRVVDWTTTTTPGIVLPSTTRGSLTSHPGLSGNQTQEDEDMKRALRESAQEAGISVTQPEPSIMEPSASAPPNFGPANRNDYDQDNWAMVPVGPSETHLSSAPVPSLRKRTPGTPAFLVQGNSSAGDHRLGGLMTILHEIPLARNVLLETGSPAASYGHNSEWWKGQEILPPHVLAQLQTGELQWGQQSQAKTNMEEEIHRLMAFLDSTDRSYGTVSVLTDLIPFSNLGVEKQFYEQLGERQGEKIQPLSQVASLTEVHGDGLGYEDAKFGLLEMEHLRSDYDSIKTLYESLDHVMWNDVLGWKEIHESSKMAMFKEMGDVFVIKINGDGPETSMEIPEEFYPEKYTTSRKDEARRIQVGWCKTKREAAKIIEERDRIYQWREKWNSPVFDKRDLIRKAADQWAGYSNYLEGLARFQAMEESGFDTETYPDYRAAPCDMDDESKKRKDKVDEVIQFSKQLLADLETRVKGLNDDLERIKARQRFLGRLLTVPDKPGRPRPMTCNKYLLRGVATSSDVVYVCQRAAVDLIELADEPSSRTDQWWRLAYIGTEEQPVKAEKVEIERVFRDMWQETKTPLLVYATEKALDTPRTPLTSALERFIKAENKAFRQELNQEKSETRETRRATFVDPISPSKRKHRSDSLDSMDSNRASLGSDDRNGFDNPFADQDESMGAEMTDLSEGVTDFARSVSIDSVTGQVPPLPSYLPPSTETTSATMTPSTVTAEMTEESERGRTHATGVQSDGTRTVSPDVEEARSPEMQERARPSPFVTLSRTTSYKKEPVNLVDMDISDHQH</sequence>
<reference evidence="3 4" key="1">
    <citation type="journal article" date="2025" name="Microbiol. Resour. Announc.">
        <title>Draft genome sequences for Neonectria magnoliae and Neonectria punicea, canker pathogens of Liriodendron tulipifera and Acer saccharum in West Virginia.</title>
        <authorList>
            <person name="Petronek H.M."/>
            <person name="Kasson M.T."/>
            <person name="Metheny A.M."/>
            <person name="Stauder C.M."/>
            <person name="Lovett B."/>
            <person name="Lynch S.C."/>
            <person name="Garnas J.R."/>
            <person name="Kasson L.R."/>
            <person name="Stajich J.E."/>
        </authorList>
    </citation>
    <scope>NUCLEOTIDE SEQUENCE [LARGE SCALE GENOMIC DNA]</scope>
    <source>
        <strain evidence="3 4">NRRL 64651</strain>
    </source>
</reference>
<feature type="compositionally biased region" description="Polar residues" evidence="2">
    <location>
        <begin position="88"/>
        <end position="97"/>
    </location>
</feature>
<evidence type="ECO:0000313" key="3">
    <source>
        <dbReference type="EMBL" id="KAK7432528.1"/>
    </source>
</evidence>
<evidence type="ECO:0008006" key="5">
    <source>
        <dbReference type="Google" id="ProtNLM"/>
    </source>
</evidence>
<accession>A0ABR1II50</accession>
<protein>
    <recommendedName>
        <fullName evidence="5">Ubiquitin interaction domain-containing protein</fullName>
    </recommendedName>
</protein>
<gene>
    <name evidence="3" type="ORF">QQZ08_001093</name>
</gene>
<comment type="caution">
    <text evidence="3">The sequence shown here is derived from an EMBL/GenBank/DDBJ whole genome shotgun (WGS) entry which is preliminary data.</text>
</comment>
<dbReference type="PANTHER" id="PTHR39597:SF1">
    <property type="entry name" value="UBA DOMAIN-CONTAINING PROTEIN RUP1"/>
    <property type="match status" value="1"/>
</dbReference>
<feature type="compositionally biased region" description="Basic and acidic residues" evidence="2">
    <location>
        <begin position="732"/>
        <end position="747"/>
    </location>
</feature>
<keyword evidence="4" id="KW-1185">Reference proteome</keyword>
<name>A0ABR1II50_9HYPO</name>
<feature type="compositionally biased region" description="Low complexity" evidence="2">
    <location>
        <begin position="828"/>
        <end position="844"/>
    </location>
</feature>
<feature type="compositionally biased region" description="Basic and acidic residues" evidence="2">
    <location>
        <begin position="161"/>
        <end position="170"/>
    </location>
</feature>
<evidence type="ECO:0000256" key="1">
    <source>
        <dbReference type="SAM" id="Coils"/>
    </source>
</evidence>
<feature type="region of interest" description="Disordered" evidence="2">
    <location>
        <begin position="732"/>
        <end position="790"/>
    </location>
</feature>
<feature type="coiled-coil region" evidence="1">
    <location>
        <begin position="575"/>
        <end position="602"/>
    </location>
</feature>